<dbReference type="PROSITE" id="PS50075">
    <property type="entry name" value="CARRIER"/>
    <property type="match status" value="1"/>
</dbReference>
<keyword evidence="3" id="KW-1185">Reference proteome</keyword>
<dbReference type="InterPro" id="IPR036736">
    <property type="entry name" value="ACP-like_sf"/>
</dbReference>
<dbReference type="InterPro" id="IPR009081">
    <property type="entry name" value="PP-bd_ACP"/>
</dbReference>
<dbReference type="Proteomes" id="UP001432222">
    <property type="component" value="Chromosome"/>
</dbReference>
<evidence type="ECO:0000259" key="1">
    <source>
        <dbReference type="PROSITE" id="PS50075"/>
    </source>
</evidence>
<organism evidence="2 3">
    <name type="scientific">Kitasatospora purpeofusca</name>
    <dbReference type="NCBI Taxonomy" id="67352"/>
    <lineage>
        <taxon>Bacteria</taxon>
        <taxon>Bacillati</taxon>
        <taxon>Actinomycetota</taxon>
        <taxon>Actinomycetes</taxon>
        <taxon>Kitasatosporales</taxon>
        <taxon>Streptomycetaceae</taxon>
        <taxon>Kitasatospora</taxon>
    </lineage>
</organism>
<reference evidence="2" key="1">
    <citation type="submission" date="2022-10" db="EMBL/GenBank/DDBJ databases">
        <title>The complete genomes of actinobacterial strains from the NBC collection.</title>
        <authorList>
            <person name="Joergensen T.S."/>
            <person name="Alvarez Arevalo M."/>
            <person name="Sterndorff E.B."/>
            <person name="Faurdal D."/>
            <person name="Vuksanovic O."/>
            <person name="Mourched A.-S."/>
            <person name="Charusanti P."/>
            <person name="Shaw S."/>
            <person name="Blin K."/>
            <person name="Weber T."/>
        </authorList>
    </citation>
    <scope>NUCLEOTIDE SEQUENCE</scope>
    <source>
        <strain evidence="2">NBC_00222</strain>
    </source>
</reference>
<dbReference type="RefSeq" id="WP_328959032.1">
    <property type="nucleotide sequence ID" value="NZ_CP108110.1"/>
</dbReference>
<dbReference type="EMBL" id="CP108110">
    <property type="protein sequence ID" value="WUQ88485.1"/>
    <property type="molecule type" value="Genomic_DNA"/>
</dbReference>
<gene>
    <name evidence="2" type="ORF">OHA16_39130</name>
</gene>
<proteinExistence type="predicted"/>
<accession>A0ABZ1UDN2</accession>
<name>A0ABZ1UDN2_9ACTN</name>
<evidence type="ECO:0000313" key="2">
    <source>
        <dbReference type="EMBL" id="WUQ88485.1"/>
    </source>
</evidence>
<dbReference type="Gene3D" id="1.10.1200.10">
    <property type="entry name" value="ACP-like"/>
    <property type="match status" value="1"/>
</dbReference>
<evidence type="ECO:0000313" key="3">
    <source>
        <dbReference type="Proteomes" id="UP001432222"/>
    </source>
</evidence>
<protein>
    <submittedName>
        <fullName evidence="2">Acyl carrier protein</fullName>
    </submittedName>
</protein>
<sequence>MTTANTPDTHDLEKELLGFLEGRTGTAWDADTDLFDAGGLSSLFAMQVVVHLEKTYAIAVRGADLRLDNFRTVRRMAELVDRLRVPAAGGQHG</sequence>
<dbReference type="SUPFAM" id="SSF47336">
    <property type="entry name" value="ACP-like"/>
    <property type="match status" value="1"/>
</dbReference>
<dbReference type="Pfam" id="PF00550">
    <property type="entry name" value="PP-binding"/>
    <property type="match status" value="1"/>
</dbReference>
<feature type="domain" description="Carrier" evidence="1">
    <location>
        <begin position="7"/>
        <end position="84"/>
    </location>
</feature>